<sequence>MISKKNAEHYVWGQQCDGWRLVNEAGQSIIHERMPAGTSEMRHYHVFAKQFFFVLSGVMTIEVNGELHTLSMHEGIEVKAKQPHQVFNRSNEEIEFLVISQPNTKGDRIAVE</sequence>
<feature type="domain" description="Cupin type-2" evidence="2">
    <location>
        <begin position="32"/>
        <end position="99"/>
    </location>
</feature>
<dbReference type="InterPro" id="IPR051610">
    <property type="entry name" value="GPI/OXD"/>
</dbReference>
<evidence type="ECO:0000256" key="1">
    <source>
        <dbReference type="ARBA" id="ARBA00022723"/>
    </source>
</evidence>
<dbReference type="Proteomes" id="UP000266482">
    <property type="component" value="Unassembled WGS sequence"/>
</dbReference>
<dbReference type="AlphaFoldDB" id="A0A3A1V1L7"/>
<dbReference type="InterPro" id="IPR014710">
    <property type="entry name" value="RmlC-like_jellyroll"/>
</dbReference>
<dbReference type="InterPro" id="IPR013096">
    <property type="entry name" value="Cupin_2"/>
</dbReference>
<dbReference type="PANTHER" id="PTHR35848:SF9">
    <property type="entry name" value="SLL1358 PROTEIN"/>
    <property type="match status" value="1"/>
</dbReference>
<dbReference type="Gene3D" id="2.60.120.10">
    <property type="entry name" value="Jelly Rolls"/>
    <property type="match status" value="1"/>
</dbReference>
<dbReference type="Pfam" id="PF07883">
    <property type="entry name" value="Cupin_2"/>
    <property type="match status" value="1"/>
</dbReference>
<keyword evidence="1" id="KW-0479">Metal-binding</keyword>
<dbReference type="InterPro" id="IPR011051">
    <property type="entry name" value="RmlC_Cupin_sf"/>
</dbReference>
<organism evidence="3 4">
    <name type="scientific">Paenibacillus nanensis</name>
    <dbReference type="NCBI Taxonomy" id="393251"/>
    <lineage>
        <taxon>Bacteria</taxon>
        <taxon>Bacillati</taxon>
        <taxon>Bacillota</taxon>
        <taxon>Bacilli</taxon>
        <taxon>Bacillales</taxon>
        <taxon>Paenibacillaceae</taxon>
        <taxon>Paenibacillus</taxon>
    </lineage>
</organism>
<proteinExistence type="predicted"/>
<dbReference type="EMBL" id="QXQA01000004">
    <property type="protein sequence ID" value="RIX53701.1"/>
    <property type="molecule type" value="Genomic_DNA"/>
</dbReference>
<reference evidence="3 4" key="1">
    <citation type="submission" date="2018-09" db="EMBL/GenBank/DDBJ databases">
        <title>Paenibacillus aracenensis nov. sp. isolated from a cave in southern Spain.</title>
        <authorList>
            <person name="Jurado V."/>
            <person name="Gutierrez-Patricio S."/>
            <person name="Gonzalez-Pimentel J.L."/>
            <person name="Miller A.Z."/>
            <person name="Laiz L."/>
            <person name="Saiz-Jimenez C."/>
        </authorList>
    </citation>
    <scope>NUCLEOTIDE SEQUENCE [LARGE SCALE GENOMIC DNA]</scope>
    <source>
        <strain evidence="3 4">DSM 22867</strain>
    </source>
</reference>
<dbReference type="SUPFAM" id="SSF51182">
    <property type="entry name" value="RmlC-like cupins"/>
    <property type="match status" value="1"/>
</dbReference>
<gene>
    <name evidence="3" type="ORF">D3P08_09790</name>
</gene>
<protein>
    <submittedName>
        <fullName evidence="3">Cupin domain-containing protein</fullName>
    </submittedName>
</protein>
<evidence type="ECO:0000313" key="4">
    <source>
        <dbReference type="Proteomes" id="UP000266482"/>
    </source>
</evidence>
<name>A0A3A1V1L7_9BACL</name>
<accession>A0A3A1V1L7</accession>
<keyword evidence="4" id="KW-1185">Reference proteome</keyword>
<evidence type="ECO:0000259" key="2">
    <source>
        <dbReference type="Pfam" id="PF07883"/>
    </source>
</evidence>
<dbReference type="RefSeq" id="WP_119599429.1">
    <property type="nucleotide sequence ID" value="NZ_QXQA01000004.1"/>
</dbReference>
<comment type="caution">
    <text evidence="3">The sequence shown here is derived from an EMBL/GenBank/DDBJ whole genome shotgun (WGS) entry which is preliminary data.</text>
</comment>
<dbReference type="GO" id="GO:0046872">
    <property type="term" value="F:metal ion binding"/>
    <property type="evidence" value="ECO:0007669"/>
    <property type="project" value="UniProtKB-KW"/>
</dbReference>
<dbReference type="PANTHER" id="PTHR35848">
    <property type="entry name" value="OXALATE-BINDING PROTEIN"/>
    <property type="match status" value="1"/>
</dbReference>
<evidence type="ECO:0000313" key="3">
    <source>
        <dbReference type="EMBL" id="RIX53701.1"/>
    </source>
</evidence>
<dbReference type="OrthoDB" id="9806121at2"/>